<organism evidence="2 3">
    <name type="scientific">Artemia franciscana</name>
    <name type="common">Brine shrimp</name>
    <name type="synonym">Artemia sanfranciscana</name>
    <dbReference type="NCBI Taxonomy" id="6661"/>
    <lineage>
        <taxon>Eukaryota</taxon>
        <taxon>Metazoa</taxon>
        <taxon>Ecdysozoa</taxon>
        <taxon>Arthropoda</taxon>
        <taxon>Crustacea</taxon>
        <taxon>Branchiopoda</taxon>
        <taxon>Anostraca</taxon>
        <taxon>Artemiidae</taxon>
        <taxon>Artemia</taxon>
    </lineage>
</organism>
<evidence type="ECO:0000313" key="3">
    <source>
        <dbReference type="Proteomes" id="UP001187531"/>
    </source>
</evidence>
<accession>A0AA88H9U1</accession>
<comment type="caution">
    <text evidence="2">The sequence shown here is derived from an EMBL/GenBank/DDBJ whole genome shotgun (WGS) entry which is preliminary data.</text>
</comment>
<protein>
    <submittedName>
        <fullName evidence="2">Uncharacterized protein</fullName>
    </submittedName>
</protein>
<name>A0AA88H9U1_ARTSF</name>
<evidence type="ECO:0000256" key="1">
    <source>
        <dbReference type="SAM" id="MobiDB-lite"/>
    </source>
</evidence>
<sequence>MDVVNNDCSDCHVQRLQQFEADDNDDELEEDSSREEEIDADEDDLNKLDEESTCDEWAETTFDCGGSTRHIVSIG</sequence>
<evidence type="ECO:0000313" key="2">
    <source>
        <dbReference type="EMBL" id="KAK2701492.1"/>
    </source>
</evidence>
<feature type="compositionally biased region" description="Acidic residues" evidence="1">
    <location>
        <begin position="20"/>
        <end position="44"/>
    </location>
</feature>
<feature type="region of interest" description="Disordered" evidence="1">
    <location>
        <begin position="19"/>
        <end position="49"/>
    </location>
</feature>
<gene>
    <name evidence="2" type="ORF">QYM36_019861</name>
</gene>
<keyword evidence="3" id="KW-1185">Reference proteome</keyword>
<dbReference type="Proteomes" id="UP001187531">
    <property type="component" value="Unassembled WGS sequence"/>
</dbReference>
<proteinExistence type="predicted"/>
<dbReference type="AlphaFoldDB" id="A0AA88H9U1"/>
<reference evidence="2" key="1">
    <citation type="submission" date="2023-07" db="EMBL/GenBank/DDBJ databases">
        <title>Chromosome-level genome assembly of Artemia franciscana.</title>
        <authorList>
            <person name="Jo E."/>
        </authorList>
    </citation>
    <scope>NUCLEOTIDE SEQUENCE</scope>
    <source>
        <tissue evidence="2">Whole body</tissue>
    </source>
</reference>
<dbReference type="EMBL" id="JAVRJZ010004509">
    <property type="protein sequence ID" value="KAK2701492.1"/>
    <property type="molecule type" value="Genomic_DNA"/>
</dbReference>